<dbReference type="AlphaFoldDB" id="A0A6L2LFH7"/>
<organism evidence="3">
    <name type="scientific">Tanacetum cinerariifolium</name>
    <name type="common">Dalmatian daisy</name>
    <name type="synonym">Chrysanthemum cinerariifolium</name>
    <dbReference type="NCBI Taxonomy" id="118510"/>
    <lineage>
        <taxon>Eukaryota</taxon>
        <taxon>Viridiplantae</taxon>
        <taxon>Streptophyta</taxon>
        <taxon>Embryophyta</taxon>
        <taxon>Tracheophyta</taxon>
        <taxon>Spermatophyta</taxon>
        <taxon>Magnoliopsida</taxon>
        <taxon>eudicotyledons</taxon>
        <taxon>Gunneridae</taxon>
        <taxon>Pentapetalae</taxon>
        <taxon>asterids</taxon>
        <taxon>campanulids</taxon>
        <taxon>Asterales</taxon>
        <taxon>Asteraceae</taxon>
        <taxon>Asteroideae</taxon>
        <taxon>Anthemideae</taxon>
        <taxon>Anthemidinae</taxon>
        <taxon>Tanacetum</taxon>
    </lineage>
</organism>
<feature type="domain" description="GAG-pre-integrase" evidence="2">
    <location>
        <begin position="178"/>
        <end position="240"/>
    </location>
</feature>
<reference evidence="3" key="1">
    <citation type="journal article" date="2019" name="Sci. Rep.">
        <title>Draft genome of Tanacetum cinerariifolium, the natural source of mosquito coil.</title>
        <authorList>
            <person name="Yamashiro T."/>
            <person name="Shiraishi A."/>
            <person name="Satake H."/>
            <person name="Nakayama K."/>
        </authorList>
    </citation>
    <scope>NUCLEOTIDE SEQUENCE</scope>
</reference>
<dbReference type="InterPro" id="IPR025724">
    <property type="entry name" value="GAG-pre-integrase_dom"/>
</dbReference>
<evidence type="ECO:0000259" key="2">
    <source>
        <dbReference type="Pfam" id="PF13976"/>
    </source>
</evidence>
<accession>A0A6L2LFH7</accession>
<proteinExistence type="predicted"/>
<sequence>MASRMYKLDPIILDPQVKNNKEAYEYYLKHTMEQAAILRRDTCPDIHKPSKKLVAATPINMKKIVRFADTVTSSGNISKHPDKGAKALCFVCNECLFDANHVMCLIDYVNGMNVRAKFASKKHKKRKKWKPTEKVFNSIGYKWKPTGRTFTLVGNAYPLTSTVKFGNDQVEKIMRDMMASSLICLLSKAIKTKSWLWHRHLSHLNFGAINHLARHDLVRGLARIKFEKDQLCSACAMGKSKKQSHKPKFRDTNQEKLYLLHMNLCGPTRLVPNPSPLAPFVPPSRHEWDLVFQLVFDEFFSPSASVASLVLVEEALAHVESTGSPSSITVDQDEPSPKTVSEESSSSNVIPTTVHSDAPIS</sequence>
<gene>
    <name evidence="3" type="ORF">Tci_032511</name>
</gene>
<protein>
    <submittedName>
        <fullName evidence="3">Retrovirus-related Pol polyprotein from transposon TNT 1-94</fullName>
    </submittedName>
</protein>
<dbReference type="EMBL" id="BKCJ010004351">
    <property type="protein sequence ID" value="GEU60533.1"/>
    <property type="molecule type" value="Genomic_DNA"/>
</dbReference>
<evidence type="ECO:0000313" key="3">
    <source>
        <dbReference type="EMBL" id="GEU60533.1"/>
    </source>
</evidence>
<comment type="caution">
    <text evidence="3">The sequence shown here is derived from an EMBL/GenBank/DDBJ whole genome shotgun (WGS) entry which is preliminary data.</text>
</comment>
<name>A0A6L2LFH7_TANCI</name>
<feature type="region of interest" description="Disordered" evidence="1">
    <location>
        <begin position="321"/>
        <end position="361"/>
    </location>
</feature>
<evidence type="ECO:0000256" key="1">
    <source>
        <dbReference type="SAM" id="MobiDB-lite"/>
    </source>
</evidence>
<dbReference type="Pfam" id="PF13976">
    <property type="entry name" value="gag_pre-integrs"/>
    <property type="match status" value="1"/>
</dbReference>